<evidence type="ECO:0000256" key="5">
    <source>
        <dbReference type="RuleBase" id="RU361185"/>
    </source>
</evidence>
<dbReference type="Proteomes" id="UP001218218">
    <property type="component" value="Unassembled WGS sequence"/>
</dbReference>
<keyword evidence="3" id="KW-0325">Glycoprotein</keyword>
<reference evidence="9" key="1">
    <citation type="submission" date="2023-03" db="EMBL/GenBank/DDBJ databases">
        <title>Massive genome expansion in bonnet fungi (Mycena s.s.) driven by repeated elements and novel gene families across ecological guilds.</title>
        <authorList>
            <consortium name="Lawrence Berkeley National Laboratory"/>
            <person name="Harder C.B."/>
            <person name="Miyauchi S."/>
            <person name="Viragh M."/>
            <person name="Kuo A."/>
            <person name="Thoen E."/>
            <person name="Andreopoulos B."/>
            <person name="Lu D."/>
            <person name="Skrede I."/>
            <person name="Drula E."/>
            <person name="Henrissat B."/>
            <person name="Morin E."/>
            <person name="Kohler A."/>
            <person name="Barry K."/>
            <person name="LaButti K."/>
            <person name="Morin E."/>
            <person name="Salamov A."/>
            <person name="Lipzen A."/>
            <person name="Mereny Z."/>
            <person name="Hegedus B."/>
            <person name="Baldrian P."/>
            <person name="Stursova M."/>
            <person name="Weitz H."/>
            <person name="Taylor A."/>
            <person name="Grigoriev I.V."/>
            <person name="Nagy L.G."/>
            <person name="Martin F."/>
            <person name="Kauserud H."/>
        </authorList>
    </citation>
    <scope>NUCLEOTIDE SEQUENCE</scope>
    <source>
        <strain evidence="9">CBHHK002</strain>
    </source>
</reference>
<proteinExistence type="inferred from homology"/>
<dbReference type="SUPFAM" id="SSF51445">
    <property type="entry name" value="(Trans)glycosidases"/>
    <property type="match status" value="1"/>
</dbReference>
<keyword evidence="10" id="KW-1185">Reference proteome</keyword>
<dbReference type="Pfam" id="PF01055">
    <property type="entry name" value="Glyco_hydro_31_2nd"/>
    <property type="match status" value="1"/>
</dbReference>
<dbReference type="InterPro" id="IPR017853">
    <property type="entry name" value="GH"/>
</dbReference>
<dbReference type="InterPro" id="IPR013780">
    <property type="entry name" value="Glyco_hydro_b"/>
</dbReference>
<evidence type="ECO:0000259" key="7">
    <source>
        <dbReference type="Pfam" id="PF01055"/>
    </source>
</evidence>
<sequence>MFSFPVAGVLWLTFVSVALGAEPPLTRSMSRPVPDTRSTPSCNAFGVDVEDLTIEVKYETETRLHVSIFDTVNSETVVARPQASGSKTAAKSDLVFNYDPNPFAFWITRRSAPHSTPLFDTHPSVELDGFPLVFENQYIQVPRDIQDPINENMQVPSPLIPPRYGLHPIYMDHRFNSTTDTSQSHGVFLLNANGADILLLTPPSSNVSLIEYRLLGGTLDLYFLSGPTPLAVMQQYAEVVGTPTWQPYWGVGFHLCRWGYTSLNETRDVVARMRAAEIPLEVMWNDIDLYHAFRDFTTDPEKFPADEMRDFIMELRENNQYFIPIVDAAIGKTTNNTDFYDPYLKGAQLDVFIKNPDGTEYIGQVWPGYTVFPDWFAPQTLGWWTEALKNWSASGIEFSGIWLDMNEASSFCDGSWFVLLTGRSGGTGIDISNNSSPLSRRGVGAGNQTGVDLNMPPYATHNGFGRLSNHTLAPNASHAGGYAELDGHNLWALKAVLPGQRPFIISRSAFASSRRMVGWLGDNYSKWEYMYLSIQGILQHQMFQIPFVGTDTCGFQGNTDEELCNRWMQLSAFAPFYRNHNQRGAMSQEPYVWDSVAKASRTAIAVRYAMLPYWYSLFANASIHGTPPVRALFWEFPDEPELFSIDRQFMIGKDILVTPVLTPNVSSVGGIFPGRRKTVWRDWYTPRRIERDCAREYHVSCPLGHINVHVRDGAAILLHQTPAYTVEETRQGPFSLLVTQSMDGHAFGTTYLDDGVSDPPGPSTTVTVRSSKSTVMISAEGAFHITQKLAEVTILGVMHKPNEVFVGDKRKAFNYAGPQQKLVISKLALDLNGHTTIEWK</sequence>
<dbReference type="PROSITE" id="PS00129">
    <property type="entry name" value="GLYCOSYL_HYDROL_F31_1"/>
    <property type="match status" value="1"/>
</dbReference>
<organism evidence="9 10">
    <name type="scientific">Mycena albidolilacea</name>
    <dbReference type="NCBI Taxonomy" id="1033008"/>
    <lineage>
        <taxon>Eukaryota</taxon>
        <taxon>Fungi</taxon>
        <taxon>Dikarya</taxon>
        <taxon>Basidiomycota</taxon>
        <taxon>Agaricomycotina</taxon>
        <taxon>Agaricomycetes</taxon>
        <taxon>Agaricomycetidae</taxon>
        <taxon>Agaricales</taxon>
        <taxon>Marasmiineae</taxon>
        <taxon>Mycenaceae</taxon>
        <taxon>Mycena</taxon>
    </lineage>
</organism>
<dbReference type="PANTHER" id="PTHR22762">
    <property type="entry name" value="ALPHA-GLUCOSIDASE"/>
    <property type="match status" value="1"/>
</dbReference>
<keyword evidence="4 5" id="KW-0326">Glycosidase</keyword>
<dbReference type="Gene3D" id="2.60.40.1180">
    <property type="entry name" value="Golgi alpha-mannosidase II"/>
    <property type="match status" value="2"/>
</dbReference>
<dbReference type="InterPro" id="IPR048395">
    <property type="entry name" value="Glyco_hydro_31_C"/>
</dbReference>
<feature type="signal peptide" evidence="6">
    <location>
        <begin position="1"/>
        <end position="20"/>
    </location>
</feature>
<dbReference type="Pfam" id="PF21365">
    <property type="entry name" value="Glyco_hydro_31_3rd"/>
    <property type="match status" value="1"/>
</dbReference>
<keyword evidence="6" id="KW-0732">Signal</keyword>
<evidence type="ECO:0000256" key="4">
    <source>
        <dbReference type="ARBA" id="ARBA00023295"/>
    </source>
</evidence>
<evidence type="ECO:0000256" key="2">
    <source>
        <dbReference type="ARBA" id="ARBA00022801"/>
    </source>
</evidence>
<evidence type="ECO:0000256" key="1">
    <source>
        <dbReference type="ARBA" id="ARBA00007806"/>
    </source>
</evidence>
<name>A0AAD6Z8J8_9AGAR</name>
<dbReference type="SUPFAM" id="SSF74650">
    <property type="entry name" value="Galactose mutarotase-like"/>
    <property type="match status" value="1"/>
</dbReference>
<evidence type="ECO:0000256" key="6">
    <source>
        <dbReference type="SAM" id="SignalP"/>
    </source>
</evidence>
<evidence type="ECO:0000313" key="10">
    <source>
        <dbReference type="Proteomes" id="UP001218218"/>
    </source>
</evidence>
<dbReference type="InterPro" id="IPR030458">
    <property type="entry name" value="Glyco_hydro_31_AS"/>
</dbReference>
<gene>
    <name evidence="9" type="ORF">DFH08DRAFT_927138</name>
</gene>
<dbReference type="GO" id="GO:0004553">
    <property type="term" value="F:hydrolase activity, hydrolyzing O-glycosyl compounds"/>
    <property type="evidence" value="ECO:0007669"/>
    <property type="project" value="InterPro"/>
</dbReference>
<dbReference type="CDD" id="cd06602">
    <property type="entry name" value="GH31_MGAM_SI_GAA"/>
    <property type="match status" value="1"/>
</dbReference>
<evidence type="ECO:0000256" key="3">
    <source>
        <dbReference type="ARBA" id="ARBA00023180"/>
    </source>
</evidence>
<dbReference type="SUPFAM" id="SSF51011">
    <property type="entry name" value="Glycosyl hydrolase domain"/>
    <property type="match status" value="1"/>
</dbReference>
<dbReference type="AlphaFoldDB" id="A0AAD6Z8J8"/>
<keyword evidence="2 5" id="KW-0378">Hydrolase</keyword>
<dbReference type="Gene3D" id="2.60.40.1760">
    <property type="entry name" value="glycosyl hydrolase (family 31)"/>
    <property type="match status" value="2"/>
</dbReference>
<dbReference type="InterPro" id="IPR011013">
    <property type="entry name" value="Gal_mutarotase_sf_dom"/>
</dbReference>
<evidence type="ECO:0000259" key="8">
    <source>
        <dbReference type="Pfam" id="PF21365"/>
    </source>
</evidence>
<dbReference type="GO" id="GO:0030246">
    <property type="term" value="F:carbohydrate binding"/>
    <property type="evidence" value="ECO:0007669"/>
    <property type="project" value="InterPro"/>
</dbReference>
<dbReference type="CDD" id="cd14752">
    <property type="entry name" value="GH31_N"/>
    <property type="match status" value="1"/>
</dbReference>
<comment type="caution">
    <text evidence="9">The sequence shown here is derived from an EMBL/GenBank/DDBJ whole genome shotgun (WGS) entry which is preliminary data.</text>
</comment>
<dbReference type="InterPro" id="IPR000322">
    <property type="entry name" value="Glyco_hydro_31_TIM"/>
</dbReference>
<protein>
    <submittedName>
        <fullName evidence="9">Glycosyl hydrolases family 31-domain-containing protein</fullName>
    </submittedName>
</protein>
<comment type="similarity">
    <text evidence="1 5">Belongs to the glycosyl hydrolase 31 family.</text>
</comment>
<feature type="domain" description="Glycoside hydrolase family 31 TIM barrel" evidence="7">
    <location>
        <begin position="243"/>
        <end position="617"/>
    </location>
</feature>
<evidence type="ECO:0000313" key="9">
    <source>
        <dbReference type="EMBL" id="KAJ7311650.1"/>
    </source>
</evidence>
<dbReference type="PANTHER" id="PTHR22762:SF133">
    <property type="entry name" value="P-TYPE DOMAIN-CONTAINING PROTEIN"/>
    <property type="match status" value="1"/>
</dbReference>
<dbReference type="EMBL" id="JARIHO010000074">
    <property type="protein sequence ID" value="KAJ7311650.1"/>
    <property type="molecule type" value="Genomic_DNA"/>
</dbReference>
<feature type="chain" id="PRO_5042133284" evidence="6">
    <location>
        <begin position="21"/>
        <end position="840"/>
    </location>
</feature>
<feature type="domain" description="Glycosyl hydrolase family 31 C-terminal" evidence="8">
    <location>
        <begin position="625"/>
        <end position="716"/>
    </location>
</feature>
<accession>A0AAD6Z8J8</accession>
<dbReference type="GO" id="GO:0005975">
    <property type="term" value="P:carbohydrate metabolic process"/>
    <property type="evidence" value="ECO:0007669"/>
    <property type="project" value="InterPro"/>
</dbReference>
<dbReference type="Gene3D" id="3.20.20.80">
    <property type="entry name" value="Glycosidases"/>
    <property type="match status" value="1"/>
</dbReference>